<reference evidence="1" key="3">
    <citation type="submission" date="2023-05" db="EMBL/GenBank/DDBJ databases">
        <authorList>
            <person name="Smith C.H."/>
        </authorList>
    </citation>
    <scope>NUCLEOTIDE SEQUENCE</scope>
    <source>
        <strain evidence="1">CHS0354</strain>
        <tissue evidence="1">Mantle</tissue>
    </source>
</reference>
<evidence type="ECO:0000313" key="2">
    <source>
        <dbReference type="Proteomes" id="UP001195483"/>
    </source>
</evidence>
<comment type="caution">
    <text evidence="1">The sequence shown here is derived from an EMBL/GenBank/DDBJ whole genome shotgun (WGS) entry which is preliminary data.</text>
</comment>
<reference evidence="1" key="1">
    <citation type="journal article" date="2021" name="Genome Biol. Evol.">
        <title>A High-Quality Reference Genome for a Parasitic Bivalve with Doubly Uniparental Inheritance (Bivalvia: Unionida).</title>
        <authorList>
            <person name="Smith C.H."/>
        </authorList>
    </citation>
    <scope>NUCLEOTIDE SEQUENCE</scope>
    <source>
        <strain evidence="1">CHS0354</strain>
    </source>
</reference>
<feature type="non-terminal residue" evidence="1">
    <location>
        <position position="63"/>
    </location>
</feature>
<reference evidence="1" key="2">
    <citation type="journal article" date="2021" name="Genome Biol. Evol.">
        <title>Developing a high-quality reference genome for a parasitic bivalve with doubly uniparental inheritance (Bivalvia: Unionida).</title>
        <authorList>
            <person name="Smith C.H."/>
        </authorList>
    </citation>
    <scope>NUCLEOTIDE SEQUENCE</scope>
    <source>
        <strain evidence="1">CHS0354</strain>
        <tissue evidence="1">Mantle</tissue>
    </source>
</reference>
<keyword evidence="2" id="KW-1185">Reference proteome</keyword>
<feature type="non-terminal residue" evidence="1">
    <location>
        <position position="1"/>
    </location>
</feature>
<organism evidence="1 2">
    <name type="scientific">Potamilus streckersoni</name>
    <dbReference type="NCBI Taxonomy" id="2493646"/>
    <lineage>
        <taxon>Eukaryota</taxon>
        <taxon>Metazoa</taxon>
        <taxon>Spiralia</taxon>
        <taxon>Lophotrochozoa</taxon>
        <taxon>Mollusca</taxon>
        <taxon>Bivalvia</taxon>
        <taxon>Autobranchia</taxon>
        <taxon>Heteroconchia</taxon>
        <taxon>Palaeoheterodonta</taxon>
        <taxon>Unionida</taxon>
        <taxon>Unionoidea</taxon>
        <taxon>Unionidae</taxon>
        <taxon>Ambleminae</taxon>
        <taxon>Lampsilini</taxon>
        <taxon>Potamilus</taxon>
    </lineage>
</organism>
<dbReference type="Proteomes" id="UP001195483">
    <property type="component" value="Unassembled WGS sequence"/>
</dbReference>
<name>A0AAE0SLJ8_9BIVA</name>
<dbReference type="EMBL" id="JAEAOA010002067">
    <property type="protein sequence ID" value="KAK3594277.1"/>
    <property type="molecule type" value="Genomic_DNA"/>
</dbReference>
<accession>A0AAE0SLJ8</accession>
<protein>
    <submittedName>
        <fullName evidence="1">Uncharacterized protein</fullName>
    </submittedName>
</protein>
<gene>
    <name evidence="1" type="ORF">CHS0354_035173</name>
</gene>
<sequence>NISQLIDRIQSRPWRLVAVLKVLKCALLVSLQHGFLEAFSLSGTPERINLKVSIPEREKSGVF</sequence>
<evidence type="ECO:0000313" key="1">
    <source>
        <dbReference type="EMBL" id="KAK3594277.1"/>
    </source>
</evidence>
<dbReference type="AlphaFoldDB" id="A0AAE0SLJ8"/>
<proteinExistence type="predicted"/>